<comment type="subunit">
    <text evidence="12">Forms a complex with SecD. Part of the essential Sec protein translocation apparatus which comprises SecA, SecYEG and auxiliary proteins SecDF. Other proteins may also be involved.</text>
</comment>
<dbReference type="InterPro" id="IPR022645">
    <property type="entry name" value="SecD/SecF_bac"/>
</dbReference>
<keyword evidence="5 12" id="KW-0653">Protein transport</keyword>
<dbReference type="InterPro" id="IPR022813">
    <property type="entry name" value="SecD/SecF_arch_bac"/>
</dbReference>
<dbReference type="NCBIfam" id="TIGR00916">
    <property type="entry name" value="2A0604s01"/>
    <property type="match status" value="1"/>
</dbReference>
<dbReference type="NCBIfam" id="TIGR00966">
    <property type="entry name" value="transloc_SecF"/>
    <property type="match status" value="1"/>
</dbReference>
<evidence type="ECO:0000256" key="4">
    <source>
        <dbReference type="ARBA" id="ARBA00022692"/>
    </source>
</evidence>
<keyword evidence="4 12" id="KW-0812">Transmembrane</keyword>
<keyword evidence="8 12" id="KW-0472">Membrane</keyword>
<name>A0A366IDN1_9FIRM</name>
<dbReference type="GO" id="GO:0043952">
    <property type="term" value="P:protein transport by the Sec complex"/>
    <property type="evidence" value="ECO:0007669"/>
    <property type="project" value="UniProtKB-UniRule"/>
</dbReference>
<feature type="transmembrane region" description="Helical" evidence="12">
    <location>
        <begin position="127"/>
        <end position="146"/>
    </location>
</feature>
<gene>
    <name evidence="12" type="primary">secF</name>
    <name evidence="14" type="ORF">DES36_103106</name>
</gene>
<feature type="transmembrane region" description="Helical" evidence="12">
    <location>
        <begin position="182"/>
        <end position="203"/>
    </location>
</feature>
<dbReference type="EMBL" id="QNRX01000003">
    <property type="protein sequence ID" value="RBP68344.1"/>
    <property type="molecule type" value="Genomic_DNA"/>
</dbReference>
<evidence type="ECO:0000256" key="5">
    <source>
        <dbReference type="ARBA" id="ARBA00022927"/>
    </source>
</evidence>
<keyword evidence="7 12" id="KW-0811">Translocation</keyword>
<feature type="transmembrane region" description="Helical" evidence="12">
    <location>
        <begin position="12"/>
        <end position="31"/>
    </location>
</feature>
<evidence type="ECO:0000256" key="6">
    <source>
        <dbReference type="ARBA" id="ARBA00022989"/>
    </source>
</evidence>
<dbReference type="InterPro" id="IPR055344">
    <property type="entry name" value="SecD_SecF_C_bact"/>
</dbReference>
<accession>A0A366IDN1</accession>
<comment type="subcellular location">
    <subcellularLocation>
        <location evidence="1 12">Cell membrane</location>
        <topology evidence="1 12">Multi-pass membrane protein</topology>
    </subcellularLocation>
</comment>
<evidence type="ECO:0000256" key="2">
    <source>
        <dbReference type="ARBA" id="ARBA00022448"/>
    </source>
</evidence>
<dbReference type="InterPro" id="IPR048634">
    <property type="entry name" value="SecD_SecF_C"/>
</dbReference>
<comment type="function">
    <text evidence="9 12">Part of the Sec protein translocase complex. Interacts with the SecYEG preprotein conducting channel. SecDF uses the proton motive force (PMF) to complete protein translocation after the ATP-dependent function of SecA.</text>
</comment>
<evidence type="ECO:0000256" key="8">
    <source>
        <dbReference type="ARBA" id="ARBA00023136"/>
    </source>
</evidence>
<evidence type="ECO:0000256" key="7">
    <source>
        <dbReference type="ARBA" id="ARBA00023010"/>
    </source>
</evidence>
<dbReference type="PANTHER" id="PTHR30081:SF8">
    <property type="entry name" value="PROTEIN TRANSLOCASE SUBUNIT SECF"/>
    <property type="match status" value="1"/>
</dbReference>
<dbReference type="GO" id="GO:0065002">
    <property type="term" value="P:intracellular protein transmembrane transport"/>
    <property type="evidence" value="ECO:0007669"/>
    <property type="project" value="UniProtKB-UniRule"/>
</dbReference>
<dbReference type="RefSeq" id="WP_113919773.1">
    <property type="nucleotide sequence ID" value="NZ_QNRX01000003.1"/>
</dbReference>
<feature type="transmembrane region" description="Helical" evidence="12">
    <location>
        <begin position="258"/>
        <end position="284"/>
    </location>
</feature>
<dbReference type="InterPro" id="IPR022646">
    <property type="entry name" value="SecD/SecF_CS"/>
</dbReference>
<dbReference type="PANTHER" id="PTHR30081">
    <property type="entry name" value="PROTEIN-EXPORT MEMBRANE PROTEIN SEC"/>
    <property type="match status" value="1"/>
</dbReference>
<dbReference type="HAMAP" id="MF_01464_B">
    <property type="entry name" value="SecF_B"/>
    <property type="match status" value="1"/>
</dbReference>
<dbReference type="Pfam" id="PF07549">
    <property type="entry name" value="Sec_GG"/>
    <property type="match status" value="1"/>
</dbReference>
<dbReference type="Proteomes" id="UP000253490">
    <property type="component" value="Unassembled WGS sequence"/>
</dbReference>
<feature type="domain" description="Protein export membrane protein SecD/SecF C-terminal" evidence="13">
    <location>
        <begin position="111"/>
        <end position="286"/>
    </location>
</feature>
<dbReference type="PRINTS" id="PR01755">
    <property type="entry name" value="SECFTRNLCASE"/>
</dbReference>
<keyword evidence="6 12" id="KW-1133">Transmembrane helix</keyword>
<dbReference type="GO" id="GO:0015450">
    <property type="term" value="F:protein-transporting ATPase activity"/>
    <property type="evidence" value="ECO:0007669"/>
    <property type="project" value="InterPro"/>
</dbReference>
<organism evidence="14 15">
    <name type="scientific">Alkalibaculum bacchi</name>
    <dbReference type="NCBI Taxonomy" id="645887"/>
    <lineage>
        <taxon>Bacteria</taxon>
        <taxon>Bacillati</taxon>
        <taxon>Bacillota</taxon>
        <taxon>Clostridia</taxon>
        <taxon>Eubacteriales</taxon>
        <taxon>Eubacteriaceae</taxon>
        <taxon>Alkalibaculum</taxon>
    </lineage>
</organism>
<comment type="similarity">
    <text evidence="10">In the C-terminal section; belongs to the SecD/SecF family. SecF subfamily.</text>
</comment>
<comment type="caution">
    <text evidence="14">The sequence shown here is derived from an EMBL/GenBank/DDBJ whole genome shotgun (WGS) entry which is preliminary data.</text>
</comment>
<dbReference type="InterPro" id="IPR005665">
    <property type="entry name" value="SecF_bac"/>
</dbReference>
<dbReference type="SUPFAM" id="SSF82866">
    <property type="entry name" value="Multidrug efflux transporter AcrB transmembrane domain"/>
    <property type="match status" value="1"/>
</dbReference>
<dbReference type="Pfam" id="PF02355">
    <property type="entry name" value="SecD_SecF_C"/>
    <property type="match status" value="1"/>
</dbReference>
<evidence type="ECO:0000313" key="14">
    <source>
        <dbReference type="EMBL" id="RBP68344.1"/>
    </source>
</evidence>
<sequence length="293" mass="33071">MKKKFNIIGKRKFFFIFSTILMIICIGSLLINGLNYGIDFKGGTIIQIEMHQTFKTDEIREITDTFDESADITYAGEEQTQLMINTQESLNEEQIESLFSKFQEKYDLKGKDLLSSEKVSATIGDEFKTQSILASVIAVLLILVYITFRFEFLFGFSAVLALAHDLIAVLGAYSIFGVEVNSPFIAAMLTILGFSVNDTIVIFDRIRENRRKYKKSQLFELTNDSVNQTMGRSINTTLCVLLAIISLYLMGVQSIQDFILPLIIGFISGSYSTIFIASSFWYVAQEKRQAAKA</sequence>
<evidence type="ECO:0000256" key="3">
    <source>
        <dbReference type="ARBA" id="ARBA00022475"/>
    </source>
</evidence>
<evidence type="ECO:0000256" key="12">
    <source>
        <dbReference type="HAMAP-Rule" id="MF_01464"/>
    </source>
</evidence>
<evidence type="ECO:0000256" key="1">
    <source>
        <dbReference type="ARBA" id="ARBA00004651"/>
    </source>
</evidence>
<evidence type="ECO:0000256" key="10">
    <source>
        <dbReference type="ARBA" id="ARBA00060856"/>
    </source>
</evidence>
<dbReference type="Gene3D" id="1.20.1640.10">
    <property type="entry name" value="Multidrug efflux transporter AcrB transmembrane domain"/>
    <property type="match status" value="1"/>
</dbReference>
<evidence type="ECO:0000259" key="13">
    <source>
        <dbReference type="Pfam" id="PF02355"/>
    </source>
</evidence>
<dbReference type="GO" id="GO:0005886">
    <property type="term" value="C:plasma membrane"/>
    <property type="evidence" value="ECO:0007669"/>
    <property type="project" value="UniProtKB-SubCell"/>
</dbReference>
<evidence type="ECO:0000256" key="9">
    <source>
        <dbReference type="ARBA" id="ARBA00059018"/>
    </source>
</evidence>
<keyword evidence="3 12" id="KW-1003">Cell membrane</keyword>
<dbReference type="FunFam" id="1.20.1640.10:FF:000024">
    <property type="entry name" value="Multifunctional fusion protein"/>
    <property type="match status" value="1"/>
</dbReference>
<feature type="transmembrane region" description="Helical" evidence="12">
    <location>
        <begin position="234"/>
        <end position="252"/>
    </location>
</feature>
<keyword evidence="2 12" id="KW-0813">Transport</keyword>
<comment type="similarity">
    <text evidence="11">In the N-terminal section; belongs to the SecD/SecF family. SecD subfamily.</text>
</comment>
<feature type="transmembrane region" description="Helical" evidence="12">
    <location>
        <begin position="153"/>
        <end position="176"/>
    </location>
</feature>
<dbReference type="OrthoDB" id="9805019at2"/>
<dbReference type="AlphaFoldDB" id="A0A366IDN1"/>
<keyword evidence="15" id="KW-1185">Reference proteome</keyword>
<evidence type="ECO:0000313" key="15">
    <source>
        <dbReference type="Proteomes" id="UP000253490"/>
    </source>
</evidence>
<dbReference type="GO" id="GO:0006605">
    <property type="term" value="P:protein targeting"/>
    <property type="evidence" value="ECO:0007669"/>
    <property type="project" value="UniProtKB-UniRule"/>
</dbReference>
<protein>
    <recommendedName>
        <fullName evidence="12">Protein-export membrane protein SecF</fullName>
    </recommendedName>
</protein>
<evidence type="ECO:0000256" key="11">
    <source>
        <dbReference type="ARBA" id="ARBA00061053"/>
    </source>
</evidence>
<reference evidence="14 15" key="1">
    <citation type="submission" date="2018-06" db="EMBL/GenBank/DDBJ databases">
        <title>Genomic Encyclopedia of Type Strains, Phase IV (KMG-IV): sequencing the most valuable type-strain genomes for metagenomic binning, comparative biology and taxonomic classification.</title>
        <authorList>
            <person name="Goeker M."/>
        </authorList>
    </citation>
    <scope>NUCLEOTIDE SEQUENCE [LARGE SCALE GENOMIC DNA]</scope>
    <source>
        <strain evidence="14 15">DSM 22112</strain>
    </source>
</reference>
<proteinExistence type="inferred from homology"/>
<comment type="similarity">
    <text evidence="12">Belongs to the SecD/SecF family. SecF subfamily.</text>
</comment>